<keyword evidence="10" id="KW-1133">Transmembrane helix</keyword>
<keyword evidence="10" id="KW-0472">Membrane</keyword>
<keyword evidence="13" id="KW-1185">Reference proteome</keyword>
<feature type="transmembrane region" description="Helical" evidence="10">
    <location>
        <begin position="497"/>
        <end position="519"/>
    </location>
</feature>
<dbReference type="Proteomes" id="UP000305848">
    <property type="component" value="Unassembled WGS sequence"/>
</dbReference>
<dbReference type="EC" id="2.7.10.2" evidence="2"/>
<dbReference type="CDD" id="cd05387">
    <property type="entry name" value="BY-kinase"/>
    <property type="match status" value="1"/>
</dbReference>
<comment type="caution">
    <text evidence="12">The sequence shown here is derived from an EMBL/GenBank/DDBJ whole genome shotgun (WGS) entry which is preliminary data.</text>
</comment>
<keyword evidence="7" id="KW-0829">Tyrosine-protein kinase</keyword>
<dbReference type="InterPro" id="IPR005702">
    <property type="entry name" value="Wzc-like_C"/>
</dbReference>
<keyword evidence="5 12" id="KW-0418">Kinase</keyword>
<dbReference type="RefSeq" id="WP_137263831.1">
    <property type="nucleotide sequence ID" value="NZ_SZQL01000025.1"/>
</dbReference>
<evidence type="ECO:0000256" key="10">
    <source>
        <dbReference type="SAM" id="Phobius"/>
    </source>
</evidence>
<dbReference type="Gene3D" id="3.40.50.300">
    <property type="entry name" value="P-loop containing nucleotide triphosphate hydrolases"/>
    <property type="match status" value="1"/>
</dbReference>
<evidence type="ECO:0000313" key="12">
    <source>
        <dbReference type="EMBL" id="TKK65032.1"/>
    </source>
</evidence>
<evidence type="ECO:0000256" key="8">
    <source>
        <dbReference type="ARBA" id="ARBA00051245"/>
    </source>
</evidence>
<dbReference type="EMBL" id="SZQL01000025">
    <property type="protein sequence ID" value="TKK65032.1"/>
    <property type="molecule type" value="Genomic_DNA"/>
</dbReference>
<evidence type="ECO:0000256" key="6">
    <source>
        <dbReference type="ARBA" id="ARBA00022840"/>
    </source>
</evidence>
<keyword evidence="6" id="KW-0067">ATP-binding</keyword>
<keyword evidence="3 12" id="KW-0808">Transferase</keyword>
<name>A0A4U3KRX8_9BACT</name>
<dbReference type="NCBIfam" id="TIGR01007">
    <property type="entry name" value="eps_fam"/>
    <property type="match status" value="1"/>
</dbReference>
<sequence>MENIELEEEKKSGFDIKRYLSKIKRNYYWFLLSVPLFITGAYYYVHYTLPVYEITTNVLIKQPTENANKLGSAFSNTGNVVGGAAQIASDVNNEVFKLKSVAVVAAVVDSLKLDIKLYKKGSTLNQPIDLTTFPVDVLLNRSGSNTNVSSSVYQLLLQKNSYELRSETIHAKGRYNEPLILQGDTLMFKLKDNVATPADGEYVFSYIPKKSAIINYISGLSISPVSKGGMGLLQVSLKDEIPDRAKTAIAIMVSVYDIQNLDYNNQALRKEMDFLRERLATAGAELDQQEKAVSSFKAGNQIYDVSASANQLLGSLPTIDTKKSDNMLKQDMLSLVESNIQTAGNKEEIIPNVSGLQNPQMADNINKYNQLVMQKRHVLENGTAQDPRLAGINSQMQQLRSNVLNNIRTVRNEIKVNESSLSNQEQKISSKFTNIPTKEKKLVELNRLLNIKESIYTFLLQKKEDKEIELASTQVANSIIIDDGLGGINQFPKPLNIYGIALGTGAALPALVIFIIVFLNKRLQTRHDVEVLTTLPIAGEISNVEIEESSLIVTPANVSSEAEQFRTLRTNIYYLTPGLKRKTLLITSGNSGEGKSFISANLANTMAIANKKVVLLEFDLRTVGLSEKMGVSKTIGLANYLMGDVEIEEIIQRTSNSNNLFFISSGYPLAPNPGELILSERMDELFEFLKANFDAIVIDTPPVGPVSDALTLAKWADVSFFVVRHKETLLTTFKLINKLYSEQKLPQLKIIINGITDNKDFNYGNNYGYGYGYNYNVKQKRKRKFILN</sequence>
<comment type="catalytic activity">
    <reaction evidence="8">
        <text>L-tyrosyl-[protein] + ATP = O-phospho-L-tyrosyl-[protein] + ADP + H(+)</text>
        <dbReference type="Rhea" id="RHEA:10596"/>
        <dbReference type="Rhea" id="RHEA-COMP:10136"/>
        <dbReference type="Rhea" id="RHEA-COMP:20101"/>
        <dbReference type="ChEBI" id="CHEBI:15378"/>
        <dbReference type="ChEBI" id="CHEBI:30616"/>
        <dbReference type="ChEBI" id="CHEBI:46858"/>
        <dbReference type="ChEBI" id="CHEBI:61978"/>
        <dbReference type="ChEBI" id="CHEBI:456216"/>
        <dbReference type="EC" id="2.7.10.2"/>
    </reaction>
</comment>
<evidence type="ECO:0000256" key="9">
    <source>
        <dbReference type="SAM" id="Coils"/>
    </source>
</evidence>
<evidence type="ECO:0000256" key="2">
    <source>
        <dbReference type="ARBA" id="ARBA00011903"/>
    </source>
</evidence>
<dbReference type="PANTHER" id="PTHR32309:SF13">
    <property type="entry name" value="FERRIC ENTEROBACTIN TRANSPORT PROTEIN FEPE"/>
    <property type="match status" value="1"/>
</dbReference>
<dbReference type="Pfam" id="PF13614">
    <property type="entry name" value="AAA_31"/>
    <property type="match status" value="1"/>
</dbReference>
<dbReference type="GO" id="GO:0005524">
    <property type="term" value="F:ATP binding"/>
    <property type="evidence" value="ECO:0007669"/>
    <property type="project" value="UniProtKB-KW"/>
</dbReference>
<keyword evidence="9" id="KW-0175">Coiled coil</keyword>
<evidence type="ECO:0000256" key="7">
    <source>
        <dbReference type="ARBA" id="ARBA00023137"/>
    </source>
</evidence>
<dbReference type="OrthoDB" id="9794577at2"/>
<evidence type="ECO:0000256" key="5">
    <source>
        <dbReference type="ARBA" id="ARBA00022777"/>
    </source>
</evidence>
<evidence type="ECO:0000256" key="4">
    <source>
        <dbReference type="ARBA" id="ARBA00022741"/>
    </source>
</evidence>
<dbReference type="GO" id="GO:0004715">
    <property type="term" value="F:non-membrane spanning protein tyrosine kinase activity"/>
    <property type="evidence" value="ECO:0007669"/>
    <property type="project" value="UniProtKB-EC"/>
</dbReference>
<keyword evidence="4" id="KW-0547">Nucleotide-binding</keyword>
<gene>
    <name evidence="12" type="ORF">FC093_21245</name>
</gene>
<dbReference type="InterPro" id="IPR027417">
    <property type="entry name" value="P-loop_NTPase"/>
</dbReference>
<dbReference type="InterPro" id="IPR025669">
    <property type="entry name" value="AAA_dom"/>
</dbReference>
<proteinExistence type="inferred from homology"/>
<dbReference type="GO" id="GO:0005886">
    <property type="term" value="C:plasma membrane"/>
    <property type="evidence" value="ECO:0007669"/>
    <property type="project" value="TreeGrafter"/>
</dbReference>
<evidence type="ECO:0000256" key="3">
    <source>
        <dbReference type="ARBA" id="ARBA00022679"/>
    </source>
</evidence>
<evidence type="ECO:0000259" key="11">
    <source>
        <dbReference type="Pfam" id="PF13614"/>
    </source>
</evidence>
<reference evidence="12 13" key="1">
    <citation type="submission" date="2019-05" db="EMBL/GenBank/DDBJ databases">
        <title>Panacibacter sp. strain 17mud1-8 Genome sequencing and assembly.</title>
        <authorList>
            <person name="Chhetri G."/>
        </authorList>
    </citation>
    <scope>NUCLEOTIDE SEQUENCE [LARGE SCALE GENOMIC DNA]</scope>
    <source>
        <strain evidence="12 13">17mud1-8</strain>
    </source>
</reference>
<dbReference type="PANTHER" id="PTHR32309">
    <property type="entry name" value="TYROSINE-PROTEIN KINASE"/>
    <property type="match status" value="1"/>
</dbReference>
<accession>A0A4U3KRX8</accession>
<dbReference type="InterPro" id="IPR050445">
    <property type="entry name" value="Bact_polysacc_biosynth/exp"/>
</dbReference>
<evidence type="ECO:0000256" key="1">
    <source>
        <dbReference type="ARBA" id="ARBA00007316"/>
    </source>
</evidence>
<organism evidence="12 13">
    <name type="scientific">Ilyomonas limi</name>
    <dbReference type="NCBI Taxonomy" id="2575867"/>
    <lineage>
        <taxon>Bacteria</taxon>
        <taxon>Pseudomonadati</taxon>
        <taxon>Bacteroidota</taxon>
        <taxon>Chitinophagia</taxon>
        <taxon>Chitinophagales</taxon>
        <taxon>Chitinophagaceae</taxon>
        <taxon>Ilyomonas</taxon>
    </lineage>
</organism>
<comment type="similarity">
    <text evidence="1">Belongs to the CpsD/CapB family.</text>
</comment>
<protein>
    <recommendedName>
        <fullName evidence="2">non-specific protein-tyrosine kinase</fullName>
        <ecNumber evidence="2">2.7.10.2</ecNumber>
    </recommendedName>
</protein>
<keyword evidence="10" id="KW-0812">Transmembrane</keyword>
<feature type="coiled-coil region" evidence="9">
    <location>
        <begin position="258"/>
        <end position="292"/>
    </location>
</feature>
<dbReference type="AlphaFoldDB" id="A0A4U3KRX8"/>
<feature type="transmembrane region" description="Helical" evidence="10">
    <location>
        <begin position="27"/>
        <end position="45"/>
    </location>
</feature>
<dbReference type="SUPFAM" id="SSF52540">
    <property type="entry name" value="P-loop containing nucleoside triphosphate hydrolases"/>
    <property type="match status" value="1"/>
</dbReference>
<feature type="domain" description="AAA" evidence="11">
    <location>
        <begin position="586"/>
        <end position="703"/>
    </location>
</feature>
<evidence type="ECO:0000313" key="13">
    <source>
        <dbReference type="Proteomes" id="UP000305848"/>
    </source>
</evidence>